<evidence type="ECO:0000313" key="2">
    <source>
        <dbReference type="EMBL" id="RSL73845.1"/>
    </source>
</evidence>
<dbReference type="AlphaFoldDB" id="A0A428R8L0"/>
<feature type="transmembrane region" description="Helical" evidence="1">
    <location>
        <begin position="12"/>
        <end position="35"/>
    </location>
</feature>
<accession>A0A428R8L0</accession>
<evidence type="ECO:0000256" key="1">
    <source>
        <dbReference type="SAM" id="Phobius"/>
    </source>
</evidence>
<sequence length="74" mass="8753">MGHPEYAVPVYLGVLIFLLLFWLTVPVLFLTLLWLKCRVSMRESEWLEEEALLPEEDEVQREYHTFAQGWKDAG</sequence>
<reference evidence="2 3" key="1">
    <citation type="submission" date="2017-06" db="EMBL/GenBank/DDBJ databases">
        <title>Comparative genomic analysis of Ambrosia Fusariam Clade fungi.</title>
        <authorList>
            <person name="Stajich J.E."/>
            <person name="Carrillo J."/>
            <person name="Kijimoto T."/>
            <person name="Eskalen A."/>
            <person name="O'Donnell K."/>
            <person name="Kasson M."/>
        </authorList>
    </citation>
    <scope>NUCLEOTIDE SEQUENCE [LARGE SCALE GENOMIC DNA]</scope>
    <source>
        <strain evidence="2 3">NRRL62584</strain>
    </source>
</reference>
<proteinExistence type="predicted"/>
<dbReference type="EMBL" id="NKCI01000001">
    <property type="protein sequence ID" value="RSL73845.1"/>
    <property type="molecule type" value="Genomic_DNA"/>
</dbReference>
<keyword evidence="1" id="KW-1133">Transmembrane helix</keyword>
<keyword evidence="3" id="KW-1185">Reference proteome</keyword>
<evidence type="ECO:0000313" key="3">
    <source>
        <dbReference type="Proteomes" id="UP000288168"/>
    </source>
</evidence>
<gene>
    <name evidence="2" type="ORF">CEP54_000180</name>
</gene>
<comment type="caution">
    <text evidence="2">The sequence shown here is derived from an EMBL/GenBank/DDBJ whole genome shotgun (WGS) entry which is preliminary data.</text>
</comment>
<name>A0A428R8L0_9HYPO</name>
<keyword evidence="1" id="KW-0812">Transmembrane</keyword>
<organism evidence="2 3">
    <name type="scientific">Fusarium duplospermum</name>
    <dbReference type="NCBI Taxonomy" id="1325734"/>
    <lineage>
        <taxon>Eukaryota</taxon>
        <taxon>Fungi</taxon>
        <taxon>Dikarya</taxon>
        <taxon>Ascomycota</taxon>
        <taxon>Pezizomycotina</taxon>
        <taxon>Sordariomycetes</taxon>
        <taxon>Hypocreomycetidae</taxon>
        <taxon>Hypocreales</taxon>
        <taxon>Nectriaceae</taxon>
        <taxon>Fusarium</taxon>
        <taxon>Fusarium solani species complex</taxon>
    </lineage>
</organism>
<keyword evidence="1" id="KW-0472">Membrane</keyword>
<dbReference type="Proteomes" id="UP000288168">
    <property type="component" value="Unassembled WGS sequence"/>
</dbReference>
<protein>
    <submittedName>
        <fullName evidence="2">Uncharacterized protein</fullName>
    </submittedName>
</protein>